<reference evidence="1 2" key="1">
    <citation type="journal article" date="2019" name="Sci. Rep.">
        <title>Orb-weaving spider Araneus ventricosus genome elucidates the spidroin gene catalogue.</title>
        <authorList>
            <person name="Kono N."/>
            <person name="Nakamura H."/>
            <person name="Ohtoshi R."/>
            <person name="Moran D.A.P."/>
            <person name="Shinohara A."/>
            <person name="Yoshida Y."/>
            <person name="Fujiwara M."/>
            <person name="Mori M."/>
            <person name="Tomita M."/>
            <person name="Arakawa K."/>
        </authorList>
    </citation>
    <scope>NUCLEOTIDE SEQUENCE [LARGE SCALE GENOMIC DNA]</scope>
</reference>
<dbReference type="Proteomes" id="UP000499080">
    <property type="component" value="Unassembled WGS sequence"/>
</dbReference>
<organism evidence="1 2">
    <name type="scientific">Araneus ventricosus</name>
    <name type="common">Orbweaver spider</name>
    <name type="synonym">Epeira ventricosa</name>
    <dbReference type="NCBI Taxonomy" id="182803"/>
    <lineage>
        <taxon>Eukaryota</taxon>
        <taxon>Metazoa</taxon>
        <taxon>Ecdysozoa</taxon>
        <taxon>Arthropoda</taxon>
        <taxon>Chelicerata</taxon>
        <taxon>Arachnida</taxon>
        <taxon>Araneae</taxon>
        <taxon>Araneomorphae</taxon>
        <taxon>Entelegynae</taxon>
        <taxon>Araneoidea</taxon>
        <taxon>Araneidae</taxon>
        <taxon>Araneus</taxon>
    </lineage>
</organism>
<protein>
    <submittedName>
        <fullName evidence="1">Uncharacterized protein</fullName>
    </submittedName>
</protein>
<gene>
    <name evidence="1" type="ORF">AVEN_175985_1</name>
</gene>
<dbReference type="AlphaFoldDB" id="A0A4Y2EMW2"/>
<evidence type="ECO:0000313" key="2">
    <source>
        <dbReference type="Proteomes" id="UP000499080"/>
    </source>
</evidence>
<sequence length="130" mass="15297">MQLKSTTSDLERELRISIDKAMQCDRREPPKEPVIAMSPKRFSQLVGLLRHDLDRHLFSADIHKFVFINNQFCSHGGVDIELHYAMSQMEISLSWYMRKQEKRNIFEEWHKSVVSNPLCNQKAWSTPPLP</sequence>
<proteinExistence type="predicted"/>
<name>A0A4Y2EMW2_ARAVE</name>
<evidence type="ECO:0000313" key="1">
    <source>
        <dbReference type="EMBL" id="GBM29346.1"/>
    </source>
</evidence>
<comment type="caution">
    <text evidence="1">The sequence shown here is derived from an EMBL/GenBank/DDBJ whole genome shotgun (WGS) entry which is preliminary data.</text>
</comment>
<keyword evidence="2" id="KW-1185">Reference proteome</keyword>
<dbReference type="EMBL" id="BGPR01000634">
    <property type="protein sequence ID" value="GBM29346.1"/>
    <property type="molecule type" value="Genomic_DNA"/>
</dbReference>
<accession>A0A4Y2EMW2</accession>
<dbReference type="OrthoDB" id="6436510at2759"/>